<dbReference type="Gene3D" id="3.30.160.60">
    <property type="entry name" value="Classic Zinc Finger"/>
    <property type="match status" value="1"/>
</dbReference>
<protein>
    <submittedName>
        <fullName evidence="10">Uncharacterized protein</fullName>
    </submittedName>
</protein>
<evidence type="ECO:0000256" key="5">
    <source>
        <dbReference type="ARBA" id="ARBA00023242"/>
    </source>
</evidence>
<keyword evidence="3" id="KW-0805">Transcription regulation</keyword>
<dbReference type="Pfam" id="PF00096">
    <property type="entry name" value="zf-C2H2"/>
    <property type="match status" value="2"/>
</dbReference>
<dbReference type="Proteomes" id="UP000291422">
    <property type="component" value="Unassembled WGS sequence"/>
</dbReference>
<name>A0A4Q4N134_ALTAL</name>
<dbReference type="PROSITE" id="PS50048">
    <property type="entry name" value="ZN2_CY6_FUNGAL_2"/>
    <property type="match status" value="1"/>
</dbReference>
<dbReference type="GO" id="GO:0008270">
    <property type="term" value="F:zinc ion binding"/>
    <property type="evidence" value="ECO:0007669"/>
    <property type="project" value="UniProtKB-KW"/>
</dbReference>
<keyword evidence="6" id="KW-0863">Zinc-finger</keyword>
<dbReference type="SUPFAM" id="SSF57667">
    <property type="entry name" value="beta-beta-alpha zinc fingers"/>
    <property type="match status" value="1"/>
</dbReference>
<dbReference type="Pfam" id="PF04082">
    <property type="entry name" value="Fungal_trans"/>
    <property type="match status" value="1"/>
</dbReference>
<evidence type="ECO:0000256" key="6">
    <source>
        <dbReference type="PROSITE-ProRule" id="PRU00042"/>
    </source>
</evidence>
<accession>A0A4Q4N134</accession>
<organism evidence="10 11">
    <name type="scientific">Alternaria alternata</name>
    <name type="common">Alternaria rot fungus</name>
    <name type="synonym">Torula alternata</name>
    <dbReference type="NCBI Taxonomy" id="5599"/>
    <lineage>
        <taxon>Eukaryota</taxon>
        <taxon>Fungi</taxon>
        <taxon>Dikarya</taxon>
        <taxon>Ascomycota</taxon>
        <taxon>Pezizomycotina</taxon>
        <taxon>Dothideomycetes</taxon>
        <taxon>Pleosporomycetidae</taxon>
        <taxon>Pleosporales</taxon>
        <taxon>Pleosporineae</taxon>
        <taxon>Pleosporaceae</taxon>
        <taxon>Alternaria</taxon>
        <taxon>Alternaria sect. Alternaria</taxon>
        <taxon>Alternaria alternata complex</taxon>
    </lineage>
</organism>
<feature type="domain" description="C2H2-type" evidence="9">
    <location>
        <begin position="56"/>
        <end position="83"/>
    </location>
</feature>
<keyword evidence="4" id="KW-0804">Transcription</keyword>
<keyword evidence="5" id="KW-0539">Nucleus</keyword>
<keyword evidence="1" id="KW-0479">Metal-binding</keyword>
<dbReference type="Pfam" id="PF00172">
    <property type="entry name" value="Zn_clus"/>
    <property type="match status" value="1"/>
</dbReference>
<dbReference type="CDD" id="cd00067">
    <property type="entry name" value="GAL4"/>
    <property type="match status" value="1"/>
</dbReference>
<evidence type="ECO:0000259" key="8">
    <source>
        <dbReference type="PROSITE" id="PS50048"/>
    </source>
</evidence>
<dbReference type="GO" id="GO:0006351">
    <property type="term" value="P:DNA-templated transcription"/>
    <property type="evidence" value="ECO:0007669"/>
    <property type="project" value="InterPro"/>
</dbReference>
<dbReference type="GO" id="GO:0000981">
    <property type="term" value="F:DNA-binding transcription factor activity, RNA polymerase II-specific"/>
    <property type="evidence" value="ECO:0007669"/>
    <property type="project" value="InterPro"/>
</dbReference>
<comment type="caution">
    <text evidence="10">The sequence shown here is derived from an EMBL/GenBank/DDBJ whole genome shotgun (WGS) entry which is preliminary data.</text>
</comment>
<evidence type="ECO:0000256" key="3">
    <source>
        <dbReference type="ARBA" id="ARBA00023015"/>
    </source>
</evidence>
<gene>
    <name evidence="10" type="ORF">AA0117_g12217</name>
</gene>
<evidence type="ECO:0000313" key="10">
    <source>
        <dbReference type="EMBL" id="RYN65064.1"/>
    </source>
</evidence>
<evidence type="ECO:0000256" key="7">
    <source>
        <dbReference type="SAM" id="MobiDB-lite"/>
    </source>
</evidence>
<dbReference type="EMBL" id="PDXD01000067">
    <property type="protein sequence ID" value="RYN65064.1"/>
    <property type="molecule type" value="Genomic_DNA"/>
</dbReference>
<dbReference type="InterPro" id="IPR001138">
    <property type="entry name" value="Zn2Cys6_DnaBD"/>
</dbReference>
<sequence>MSVDMAVTPTNARPSKRQRTSDASIGALQCQVCHRTYERADHLNRHLDSHRNERSFQCEECPAAFNRRDLLLRHQATHTKNAKDGLVGPNRVAERATKACNSCVISKVKCDNGRPCKRCQKKGLSCVTKFSDSSSFTQSTTSEQPPQVFATPADDQVNPNGFDDDIQLNGVYLNEASDEAQALLDLYNTTSYAQHTIPAFFEQIMVPAPDFMGVDYMQAPPDLTAWMPETDWLGQVDIFGNDFTPTVSQMLEAPVSQVTALPAATPPANTDVSLEKIDSDSARRRHAVFKQSAWFWIPERNQHAFSEHENIALDERNVDLASSPHMPYASNVVIPDQLSSAARDRIFQLVSKTAQSQITIPSFPSAECVDKLIKVGIAKRTETDAWIHPYTFESETARPEYLTALVAAGCVCFGVLSVSRTGLALQEIVRVALNRLSENDNSVIRDLEYLQASMLWLDIGAFCGYRRKMEIAESSLQSLVTALRRAGRFDHIRYPAITPSAQDSDEELQTKWKRWVEQESYKRLVYHLFEHDIHMTMAKHRPPLITYAELTLILPASKTLWLAPSAETWRIRYLEMDIVASRPSLQTHLKDEAAILCLPVDIDAQVARSSYLHGIAAQIWEYAQQSALMHEDSDPSSQLWARSRQEKLYHYLQREDLLPGNSPAVTCLFHQFLQMYLHVNLDLITRFAGKCGESAANSAYTHLSPWSQTKEARIAICHAGQVVRAARHIPPYQIRGPDSFMLYHAIMVLWTYSMMMRDRAKKTGTTTPMRAQPSSFLSKVIYLDDAASENQTSIHSFILMNSGIPCLRIISTHQPVASESGVADRPEICNLKYPSQVMKVGVRLLDTTHPDVDRETGPPLVRALCGLMEELGGLR</sequence>
<dbReference type="SMART" id="SM00355">
    <property type="entry name" value="ZnF_C2H2"/>
    <property type="match status" value="2"/>
</dbReference>
<dbReference type="SUPFAM" id="SSF57701">
    <property type="entry name" value="Zn2/Cys6 DNA-binding domain"/>
    <property type="match status" value="1"/>
</dbReference>
<proteinExistence type="predicted"/>
<feature type="domain" description="C2H2-type" evidence="9">
    <location>
        <begin position="28"/>
        <end position="55"/>
    </location>
</feature>
<dbReference type="SMART" id="SM00066">
    <property type="entry name" value="GAL4"/>
    <property type="match status" value="1"/>
</dbReference>
<evidence type="ECO:0000313" key="11">
    <source>
        <dbReference type="Proteomes" id="UP000291422"/>
    </source>
</evidence>
<dbReference type="InterPro" id="IPR007219">
    <property type="entry name" value="XnlR_reg_dom"/>
</dbReference>
<reference evidence="11" key="1">
    <citation type="journal article" date="2019" name="bioRxiv">
        <title>Genomics, evolutionary history and diagnostics of the Alternaria alternata species group including apple and Asian pear pathotypes.</title>
        <authorList>
            <person name="Armitage A.D."/>
            <person name="Cockerton H.M."/>
            <person name="Sreenivasaprasad S."/>
            <person name="Woodhall J.W."/>
            <person name="Lane C.R."/>
            <person name="Harrison R.J."/>
            <person name="Clarkson J.P."/>
        </authorList>
    </citation>
    <scope>NUCLEOTIDE SEQUENCE [LARGE SCALE GENOMIC DNA]</scope>
    <source>
        <strain evidence="11">FERA 1177</strain>
    </source>
</reference>
<dbReference type="GO" id="GO:0003677">
    <property type="term" value="F:DNA binding"/>
    <property type="evidence" value="ECO:0007669"/>
    <property type="project" value="InterPro"/>
</dbReference>
<keyword evidence="2" id="KW-0862">Zinc</keyword>
<dbReference type="PROSITE" id="PS00028">
    <property type="entry name" value="ZINC_FINGER_C2H2_1"/>
    <property type="match status" value="2"/>
</dbReference>
<dbReference type="InterPro" id="IPR013087">
    <property type="entry name" value="Znf_C2H2_type"/>
</dbReference>
<dbReference type="PROSITE" id="PS50157">
    <property type="entry name" value="ZINC_FINGER_C2H2_2"/>
    <property type="match status" value="2"/>
</dbReference>
<feature type="region of interest" description="Disordered" evidence="7">
    <location>
        <begin position="1"/>
        <end position="23"/>
    </location>
</feature>
<dbReference type="InterPro" id="IPR036236">
    <property type="entry name" value="Znf_C2H2_sf"/>
</dbReference>
<dbReference type="InterPro" id="IPR036864">
    <property type="entry name" value="Zn2-C6_fun-type_DNA-bd_sf"/>
</dbReference>
<evidence type="ECO:0000256" key="4">
    <source>
        <dbReference type="ARBA" id="ARBA00023163"/>
    </source>
</evidence>
<dbReference type="AlphaFoldDB" id="A0A4Q4N134"/>
<evidence type="ECO:0000256" key="2">
    <source>
        <dbReference type="ARBA" id="ARBA00022833"/>
    </source>
</evidence>
<feature type="domain" description="Zn(2)-C6 fungal-type" evidence="8">
    <location>
        <begin position="99"/>
        <end position="128"/>
    </location>
</feature>
<dbReference type="Gene3D" id="4.10.240.10">
    <property type="entry name" value="Zn(2)-C6 fungal-type DNA-binding domain"/>
    <property type="match status" value="1"/>
</dbReference>
<dbReference type="PANTHER" id="PTHR47660">
    <property type="entry name" value="TRANSCRIPTION FACTOR WITH C2H2 AND ZN(2)-CYS(6) DNA BINDING DOMAIN (EUROFUNG)-RELATED-RELATED"/>
    <property type="match status" value="1"/>
</dbReference>
<dbReference type="PANTHER" id="PTHR47660:SF8">
    <property type="entry name" value="TRANSCRIPTION FACTOR WITH C2H2 AND ZN(2)-CYS(6) DNA BINDING DOMAIN (EUROFUNG)"/>
    <property type="match status" value="1"/>
</dbReference>
<evidence type="ECO:0000259" key="9">
    <source>
        <dbReference type="PROSITE" id="PS50157"/>
    </source>
</evidence>
<evidence type="ECO:0000256" key="1">
    <source>
        <dbReference type="ARBA" id="ARBA00022723"/>
    </source>
</evidence>
<dbReference type="VEuPathDB" id="FungiDB:CC77DRAFT_1033664"/>